<evidence type="ECO:0000256" key="2">
    <source>
        <dbReference type="ARBA" id="ARBA00022730"/>
    </source>
</evidence>
<dbReference type="GO" id="GO:1990904">
    <property type="term" value="C:ribonucleoprotein complex"/>
    <property type="evidence" value="ECO:0007669"/>
    <property type="project" value="UniProtKB-KW"/>
</dbReference>
<organism evidence="10">
    <name type="scientific">Bigelowiella natans</name>
    <name type="common">Pedinomonas minutissima</name>
    <name type="synonym">Chlorarachnion sp. (strain CCMP621)</name>
    <dbReference type="NCBI Taxonomy" id="227086"/>
    <lineage>
        <taxon>Eukaryota</taxon>
        <taxon>Sar</taxon>
        <taxon>Rhizaria</taxon>
        <taxon>Cercozoa</taxon>
        <taxon>Chlorarachniophyceae</taxon>
        <taxon>Bigelowiella</taxon>
    </lineage>
</organism>
<dbReference type="InterPro" id="IPR023574">
    <property type="entry name" value="Ribosomal_uL4_dom_sf"/>
</dbReference>
<keyword evidence="9" id="KW-0812">Transmembrane</keyword>
<protein>
    <recommendedName>
        <fullName evidence="6">Large ribosomal subunit protein uL4c</fullName>
    </recommendedName>
    <alternativeName>
        <fullName evidence="7">50S ribosomal protein L4, chloroplastic</fullName>
    </alternativeName>
</protein>
<dbReference type="PANTHER" id="PTHR10746">
    <property type="entry name" value="50S RIBOSOMAL PROTEIN L4"/>
    <property type="match status" value="1"/>
</dbReference>
<keyword evidence="3" id="KW-0694">RNA-binding</keyword>
<feature type="transmembrane region" description="Helical" evidence="9">
    <location>
        <begin position="12"/>
        <end position="33"/>
    </location>
</feature>
<feature type="non-terminal residue" evidence="10">
    <location>
        <position position="1"/>
    </location>
</feature>
<dbReference type="InterPro" id="IPR002136">
    <property type="entry name" value="Ribosomal_uL4"/>
</dbReference>
<dbReference type="GO" id="GO:0005840">
    <property type="term" value="C:ribosome"/>
    <property type="evidence" value="ECO:0007669"/>
    <property type="project" value="UniProtKB-KW"/>
</dbReference>
<comment type="similarity">
    <text evidence="1">Belongs to the universal ribosomal protein uL4 family.</text>
</comment>
<evidence type="ECO:0000256" key="1">
    <source>
        <dbReference type="ARBA" id="ARBA00010528"/>
    </source>
</evidence>
<dbReference type="GO" id="GO:0003735">
    <property type="term" value="F:structural constituent of ribosome"/>
    <property type="evidence" value="ECO:0007669"/>
    <property type="project" value="InterPro"/>
</dbReference>
<keyword evidence="5" id="KW-0687">Ribonucleoprotein</keyword>
<proteinExistence type="evidence at transcript level"/>
<sequence length="335" mass="36134">HHIEDRRTSITASSLLVAVAVGICVGLGCVYTTGLGNVASSAVVAPRGAFAPIYSAVQPRNPGLAGYASRQQNEAIKKFQETGLRPGQKFVKEPRAPSTGPYKGKSIMADPVKLEVKNFDGQVVGSDDMSLKVARPETAKGLVHRYLMYARNSMRAGTASTKTKSEVRGGGKKPYQQKKTGNARQGSRRTPLKPGGGIIFGPKPRDWSVDMNQKERRIAMATALQSASSDVILVEDLDGKFESPKTKNMADFLDRVGAKPSEEKVLLVVEGQKRNALLSARNIDKLKINKPTSLRIIDVLGADKIIMEKKAFETMKNIFGENAQEEAPAAEAVAA</sequence>
<dbReference type="HOGENOM" id="CLU_041575_5_2_1"/>
<evidence type="ECO:0000256" key="5">
    <source>
        <dbReference type="ARBA" id="ARBA00023274"/>
    </source>
</evidence>
<dbReference type="EMBL" id="AY267637">
    <property type="protein sequence ID" value="AAP79151.1"/>
    <property type="molecule type" value="mRNA"/>
</dbReference>
<feature type="region of interest" description="Disordered" evidence="8">
    <location>
        <begin position="155"/>
        <end position="206"/>
    </location>
</feature>
<evidence type="ECO:0000256" key="9">
    <source>
        <dbReference type="SAM" id="Phobius"/>
    </source>
</evidence>
<name>Q7XYP3_BIGNA</name>
<keyword evidence="9" id="KW-1133">Transmembrane helix</keyword>
<dbReference type="GO" id="GO:0019843">
    <property type="term" value="F:rRNA binding"/>
    <property type="evidence" value="ECO:0007669"/>
    <property type="project" value="UniProtKB-KW"/>
</dbReference>
<dbReference type="HAMAP" id="MF_01328_B">
    <property type="entry name" value="Ribosomal_uL4_B"/>
    <property type="match status" value="1"/>
</dbReference>
<dbReference type="NCBIfam" id="TIGR03953">
    <property type="entry name" value="rplD_bact"/>
    <property type="match status" value="1"/>
</dbReference>
<keyword evidence="9" id="KW-0472">Membrane</keyword>
<dbReference type="PANTHER" id="PTHR10746:SF17">
    <property type="entry name" value="LARGE RIBOSOMAL SUBUNIT PROTEIN UL4C"/>
    <property type="match status" value="1"/>
</dbReference>
<evidence type="ECO:0000256" key="3">
    <source>
        <dbReference type="ARBA" id="ARBA00022884"/>
    </source>
</evidence>
<reference evidence="10" key="1">
    <citation type="journal article" date="2003" name="Proc. Natl. Acad. Sci. U.S.A.">
        <title>Lateral gene transfer and the evolution of plastid-targeted proteins in the secondary plastid-containing alga Bigelowiella natans.</title>
        <authorList>
            <person name="Archibald J.M."/>
            <person name="Rogers M.B."/>
            <person name="Toop M."/>
            <person name="Ishida K."/>
            <person name="Keeling P.J."/>
        </authorList>
    </citation>
    <scope>NUCLEOTIDE SEQUENCE</scope>
    <source>
        <strain evidence="10">CCMP 621</strain>
    </source>
</reference>
<evidence type="ECO:0000256" key="4">
    <source>
        <dbReference type="ARBA" id="ARBA00022980"/>
    </source>
</evidence>
<dbReference type="Pfam" id="PF00573">
    <property type="entry name" value="Ribosomal_L4"/>
    <property type="match status" value="1"/>
</dbReference>
<dbReference type="Gene3D" id="3.40.1370.10">
    <property type="match status" value="1"/>
</dbReference>
<evidence type="ECO:0000256" key="7">
    <source>
        <dbReference type="ARBA" id="ARBA00035387"/>
    </source>
</evidence>
<dbReference type="AlphaFoldDB" id="Q7XYP3"/>
<keyword evidence="2" id="KW-0699">rRNA-binding</keyword>
<dbReference type="InterPro" id="IPR013005">
    <property type="entry name" value="Ribosomal_uL4-like"/>
</dbReference>
<dbReference type="SUPFAM" id="SSF52166">
    <property type="entry name" value="Ribosomal protein L4"/>
    <property type="match status" value="1"/>
</dbReference>
<dbReference type="GO" id="GO:0006412">
    <property type="term" value="P:translation"/>
    <property type="evidence" value="ECO:0007669"/>
    <property type="project" value="InterPro"/>
</dbReference>
<keyword evidence="4 10" id="KW-0689">Ribosomal protein</keyword>
<accession>Q7XYP3</accession>
<evidence type="ECO:0000313" key="10">
    <source>
        <dbReference type="EMBL" id="AAP79151.1"/>
    </source>
</evidence>
<evidence type="ECO:0000256" key="8">
    <source>
        <dbReference type="SAM" id="MobiDB-lite"/>
    </source>
</evidence>
<evidence type="ECO:0000256" key="6">
    <source>
        <dbReference type="ARBA" id="ARBA00035208"/>
    </source>
</evidence>